<dbReference type="PANTHER" id="PTHR36312:SF1">
    <property type="entry name" value="OS01G0594500 PROTEIN"/>
    <property type="match status" value="1"/>
</dbReference>
<dbReference type="KEGG" id="qsa:O6P43_007958"/>
<keyword evidence="1" id="KW-0732">Signal</keyword>
<organism evidence="2 3">
    <name type="scientific">Quillaja saponaria</name>
    <name type="common">Soap bark tree</name>
    <dbReference type="NCBI Taxonomy" id="32244"/>
    <lineage>
        <taxon>Eukaryota</taxon>
        <taxon>Viridiplantae</taxon>
        <taxon>Streptophyta</taxon>
        <taxon>Embryophyta</taxon>
        <taxon>Tracheophyta</taxon>
        <taxon>Spermatophyta</taxon>
        <taxon>Magnoliopsida</taxon>
        <taxon>eudicotyledons</taxon>
        <taxon>Gunneridae</taxon>
        <taxon>Pentapetalae</taxon>
        <taxon>rosids</taxon>
        <taxon>fabids</taxon>
        <taxon>Fabales</taxon>
        <taxon>Quillajaceae</taxon>
        <taxon>Quillaja</taxon>
    </lineage>
</organism>
<gene>
    <name evidence="2" type="ORF">O6P43_007958</name>
</gene>
<keyword evidence="3" id="KW-1185">Reference proteome</keyword>
<dbReference type="SUPFAM" id="SSF111388">
    <property type="entry name" value="Pollen allergen ole e 6"/>
    <property type="match status" value="1"/>
</dbReference>
<dbReference type="AlphaFoldDB" id="A0AAD7M5X1"/>
<sequence length="111" mass="11805">MEGKTTRSIVIFTLFLVVLAGQSAADFVGCYPGCLLQCALKGTPWYICPVTCAADCLRPATILGTSHTDNAHFCKLGCAVTKCTKFTTQADPAVNKVNTCVNACSQSCLKY</sequence>
<dbReference type="InterPro" id="IPR036466">
    <property type="entry name" value="Pollen_allergen_ole-e-6_sf"/>
</dbReference>
<comment type="caution">
    <text evidence="2">The sequence shown here is derived from an EMBL/GenBank/DDBJ whole genome shotgun (WGS) entry which is preliminary data.</text>
</comment>
<reference evidence="2" key="1">
    <citation type="journal article" date="2023" name="Science">
        <title>Elucidation of the pathway for biosynthesis of saponin adjuvants from the soapbark tree.</title>
        <authorList>
            <person name="Reed J."/>
            <person name="Orme A."/>
            <person name="El-Demerdash A."/>
            <person name="Owen C."/>
            <person name="Martin L.B.B."/>
            <person name="Misra R.C."/>
            <person name="Kikuchi S."/>
            <person name="Rejzek M."/>
            <person name="Martin A.C."/>
            <person name="Harkess A."/>
            <person name="Leebens-Mack J."/>
            <person name="Louveau T."/>
            <person name="Stephenson M.J."/>
            <person name="Osbourn A."/>
        </authorList>
    </citation>
    <scope>NUCLEOTIDE SEQUENCE</scope>
    <source>
        <strain evidence="2">S10</strain>
    </source>
</reference>
<feature type="signal peptide" evidence="1">
    <location>
        <begin position="1"/>
        <end position="25"/>
    </location>
</feature>
<evidence type="ECO:0000313" key="3">
    <source>
        <dbReference type="Proteomes" id="UP001163823"/>
    </source>
</evidence>
<evidence type="ECO:0000256" key="1">
    <source>
        <dbReference type="SAM" id="SignalP"/>
    </source>
</evidence>
<dbReference type="PANTHER" id="PTHR36312">
    <property type="entry name" value="THIONIN-LIKE PROTEIN 1"/>
    <property type="match status" value="1"/>
</dbReference>
<dbReference type="Proteomes" id="UP001163823">
    <property type="component" value="Chromosome 4"/>
</dbReference>
<proteinExistence type="predicted"/>
<dbReference type="EMBL" id="JARAOO010000004">
    <property type="protein sequence ID" value="KAJ7969646.1"/>
    <property type="molecule type" value="Genomic_DNA"/>
</dbReference>
<accession>A0AAD7M5X1</accession>
<evidence type="ECO:0000313" key="2">
    <source>
        <dbReference type="EMBL" id="KAJ7969646.1"/>
    </source>
</evidence>
<dbReference type="InterPro" id="IPR038975">
    <property type="entry name" value="THNL"/>
</dbReference>
<name>A0AAD7M5X1_QUISA</name>
<protein>
    <submittedName>
        <fullName evidence="2">Thionin-like protein 2</fullName>
    </submittedName>
</protein>
<feature type="chain" id="PRO_5041941930" evidence="1">
    <location>
        <begin position="26"/>
        <end position="111"/>
    </location>
</feature>